<dbReference type="PROSITE" id="PS51257">
    <property type="entry name" value="PROKAR_LIPOPROTEIN"/>
    <property type="match status" value="1"/>
</dbReference>
<name>A0A444WI39_9FLAO</name>
<dbReference type="Gene3D" id="2.60.40.10">
    <property type="entry name" value="Immunoglobulins"/>
    <property type="match status" value="1"/>
</dbReference>
<dbReference type="InterPro" id="IPR013783">
    <property type="entry name" value="Ig-like_fold"/>
</dbReference>
<dbReference type="EMBL" id="JUIW01000001">
    <property type="protein sequence ID" value="RYJ45523.1"/>
    <property type="molecule type" value="Genomic_DNA"/>
</dbReference>
<evidence type="ECO:0000313" key="3">
    <source>
        <dbReference type="EMBL" id="RYJ45523.1"/>
    </source>
</evidence>
<feature type="chain" id="PRO_5019262016" evidence="1">
    <location>
        <begin position="21"/>
        <end position="216"/>
    </location>
</feature>
<gene>
    <name evidence="3" type="ORF">NU09_0115</name>
</gene>
<sequence>MKILYKTIKAGLILSLAVLASCGYEDPVGTTKVTYYPLLEMNGPSTEVLSVGDTYTEEGASATENGEEIEVTTVGSEDVDTSTPGVYNVYYSAVNSDGFSTSQRRIVIVLSADPSTINLEGTFFRNGNPNTVTKLGDRVYQCNNAGGLPLSDSRNLLNVTFYNLDDAHVYVPFQVDASESGIDVESNIGNIISQDSFNWVLTASAYYGTATRNFTR</sequence>
<dbReference type="AlphaFoldDB" id="A0A444WI39"/>
<dbReference type="RefSeq" id="WP_129749306.1">
    <property type="nucleotide sequence ID" value="NZ_JUIW01000001.1"/>
</dbReference>
<dbReference type="Proteomes" id="UP000289775">
    <property type="component" value="Unassembled WGS sequence"/>
</dbReference>
<dbReference type="OrthoDB" id="1423116at2"/>
<feature type="domain" description="Pesticidal crystal protein Cry22Aa Ig-like" evidence="2">
    <location>
        <begin position="39"/>
        <end position="109"/>
    </location>
</feature>
<organism evidence="3 4">
    <name type="scientific">Flavobacterium beibuense</name>
    <dbReference type="NCBI Taxonomy" id="657326"/>
    <lineage>
        <taxon>Bacteria</taxon>
        <taxon>Pseudomonadati</taxon>
        <taxon>Bacteroidota</taxon>
        <taxon>Flavobacteriia</taxon>
        <taxon>Flavobacteriales</taxon>
        <taxon>Flavobacteriaceae</taxon>
        <taxon>Flavobacterium</taxon>
    </lineage>
</organism>
<protein>
    <submittedName>
        <fullName evidence="3">Bacterial Ig-like domain (Group 3)</fullName>
    </submittedName>
</protein>
<comment type="caution">
    <text evidence="3">The sequence shown here is derived from an EMBL/GenBank/DDBJ whole genome shotgun (WGS) entry which is preliminary data.</text>
</comment>
<evidence type="ECO:0000256" key="1">
    <source>
        <dbReference type="SAM" id="SignalP"/>
    </source>
</evidence>
<evidence type="ECO:0000259" key="2">
    <source>
        <dbReference type="Pfam" id="PF16403"/>
    </source>
</evidence>
<proteinExistence type="predicted"/>
<dbReference type="Pfam" id="PF16403">
    <property type="entry name" value="Bact_surface_Ig-like"/>
    <property type="match status" value="1"/>
</dbReference>
<keyword evidence="4" id="KW-1185">Reference proteome</keyword>
<reference evidence="3 4" key="1">
    <citation type="submission" date="2014-12" db="EMBL/GenBank/DDBJ databases">
        <title>Genome sequence of Flavobacterium beibuense RSKm HC5.</title>
        <authorList>
            <person name="Kim J.F."/>
            <person name="Song J.Y."/>
            <person name="Kwak M.-J."/>
            <person name="Lee S.-W."/>
        </authorList>
    </citation>
    <scope>NUCLEOTIDE SEQUENCE [LARGE SCALE GENOMIC DNA]</scope>
    <source>
        <strain evidence="3 4">RSKm HC5</strain>
    </source>
</reference>
<dbReference type="InterPro" id="IPR032179">
    <property type="entry name" value="Cry22Aa_Ig-like"/>
</dbReference>
<feature type="signal peptide" evidence="1">
    <location>
        <begin position="1"/>
        <end position="20"/>
    </location>
</feature>
<accession>A0A444WI39</accession>
<evidence type="ECO:0000313" key="4">
    <source>
        <dbReference type="Proteomes" id="UP000289775"/>
    </source>
</evidence>
<keyword evidence="1" id="KW-0732">Signal</keyword>